<accession>A0A356W8W3</accession>
<reference evidence="1 2" key="1">
    <citation type="journal article" date="2018" name="Nat. Biotechnol.">
        <title>A standardized bacterial taxonomy based on genome phylogeny substantially revises the tree of life.</title>
        <authorList>
            <person name="Parks D.H."/>
            <person name="Chuvochina M."/>
            <person name="Waite D.W."/>
            <person name="Rinke C."/>
            <person name="Skarshewski A."/>
            <person name="Chaumeil P.A."/>
            <person name="Hugenholtz P."/>
        </authorList>
    </citation>
    <scope>NUCLEOTIDE SEQUENCE [LARGE SCALE GENOMIC DNA]</scope>
    <source>
        <strain evidence="1">UBA10378</strain>
    </source>
</reference>
<dbReference type="AlphaFoldDB" id="A0A356W8W3"/>
<dbReference type="Proteomes" id="UP000263957">
    <property type="component" value="Unassembled WGS sequence"/>
</dbReference>
<name>A0A356W8W3_9PROT</name>
<dbReference type="EMBL" id="DOGS01000296">
    <property type="protein sequence ID" value="HBQ50121.1"/>
    <property type="molecule type" value="Genomic_DNA"/>
</dbReference>
<evidence type="ECO:0000313" key="1">
    <source>
        <dbReference type="EMBL" id="HBQ50121.1"/>
    </source>
</evidence>
<sequence length="109" mass="12161">PESVHSLQVRGCRESMATADIQAAADRGYFLHSGRQQRAHFDQCYIEDEWGLSRAAKSLHDHYSAGKERVTELSECGTQKAIQSNDLALRTVLRLLSGSTRCPENNART</sequence>
<evidence type="ECO:0000313" key="2">
    <source>
        <dbReference type="Proteomes" id="UP000263957"/>
    </source>
</evidence>
<organism evidence="1 2">
    <name type="scientific">Hyphomonas atlantica</name>
    <dbReference type="NCBI Taxonomy" id="1280948"/>
    <lineage>
        <taxon>Bacteria</taxon>
        <taxon>Pseudomonadati</taxon>
        <taxon>Pseudomonadota</taxon>
        <taxon>Alphaproteobacteria</taxon>
        <taxon>Hyphomonadales</taxon>
        <taxon>Hyphomonadaceae</taxon>
        <taxon>Hyphomonas</taxon>
    </lineage>
</organism>
<proteinExistence type="predicted"/>
<feature type="non-terminal residue" evidence="1">
    <location>
        <position position="1"/>
    </location>
</feature>
<feature type="non-terminal residue" evidence="1">
    <location>
        <position position="109"/>
    </location>
</feature>
<protein>
    <submittedName>
        <fullName evidence="1">Uncharacterized protein</fullName>
    </submittedName>
</protein>
<comment type="caution">
    <text evidence="1">The sequence shown here is derived from an EMBL/GenBank/DDBJ whole genome shotgun (WGS) entry which is preliminary data.</text>
</comment>
<gene>
    <name evidence="1" type="ORF">DD728_14800</name>
</gene>